<sequence>MANIKVKALVNLKYGSTIAKIGNIFEVRQEDAKALVQKKLVEELPQQITTTTEAPKQTTKAKK</sequence>
<dbReference type="AlphaFoldDB" id="A0A2T0BLI2"/>
<organism evidence="2 3">
    <name type="scientific">Clostridium luticellarii</name>
    <dbReference type="NCBI Taxonomy" id="1691940"/>
    <lineage>
        <taxon>Bacteria</taxon>
        <taxon>Bacillati</taxon>
        <taxon>Bacillota</taxon>
        <taxon>Clostridia</taxon>
        <taxon>Eubacteriales</taxon>
        <taxon>Clostridiaceae</taxon>
        <taxon>Clostridium</taxon>
    </lineage>
</organism>
<evidence type="ECO:0000313" key="3">
    <source>
        <dbReference type="Proteomes" id="UP000237798"/>
    </source>
</evidence>
<gene>
    <name evidence="2" type="ORF">CLLU_22870</name>
</gene>
<keyword evidence="3" id="KW-1185">Reference proteome</keyword>
<dbReference type="EMBL" id="PVXP01000034">
    <property type="protein sequence ID" value="PRR84748.1"/>
    <property type="molecule type" value="Genomic_DNA"/>
</dbReference>
<feature type="domain" description="DUF7210" evidence="1">
    <location>
        <begin position="5"/>
        <end position="40"/>
    </location>
</feature>
<comment type="caution">
    <text evidence="2">The sequence shown here is derived from an EMBL/GenBank/DDBJ whole genome shotgun (WGS) entry which is preliminary data.</text>
</comment>
<protein>
    <recommendedName>
        <fullName evidence="1">DUF7210 domain-containing protein</fullName>
    </recommendedName>
</protein>
<dbReference type="OrthoDB" id="9961930at2"/>
<dbReference type="RefSeq" id="WP_106009911.1">
    <property type="nucleotide sequence ID" value="NZ_PVXP01000034.1"/>
</dbReference>
<evidence type="ECO:0000259" key="1">
    <source>
        <dbReference type="Pfam" id="PF23843"/>
    </source>
</evidence>
<evidence type="ECO:0000313" key="2">
    <source>
        <dbReference type="EMBL" id="PRR84748.1"/>
    </source>
</evidence>
<dbReference type="Pfam" id="PF23843">
    <property type="entry name" value="DUF7210"/>
    <property type="match status" value="1"/>
</dbReference>
<name>A0A2T0BLI2_9CLOT</name>
<dbReference type="InterPro" id="IPR055634">
    <property type="entry name" value="DUF7210"/>
</dbReference>
<reference evidence="2 3" key="1">
    <citation type="submission" date="2018-03" db="EMBL/GenBank/DDBJ databases">
        <title>Genome sequence of Clostridium luticellarii DSM 29923.</title>
        <authorList>
            <person name="Poehlein A."/>
            <person name="Daniel R."/>
        </authorList>
    </citation>
    <scope>NUCLEOTIDE SEQUENCE [LARGE SCALE GENOMIC DNA]</scope>
    <source>
        <strain evidence="2 3">DSM 29923</strain>
    </source>
</reference>
<accession>A0A2T0BLI2</accession>
<dbReference type="Proteomes" id="UP000237798">
    <property type="component" value="Unassembled WGS sequence"/>
</dbReference>
<proteinExistence type="predicted"/>